<dbReference type="EMBL" id="DACTCB010000022">
    <property type="protein sequence ID" value="HAT4309077.1"/>
    <property type="molecule type" value="Genomic_DNA"/>
</dbReference>
<organism evidence="1">
    <name type="scientific">Clostridium perfringens</name>
    <dbReference type="NCBI Taxonomy" id="1502"/>
    <lineage>
        <taxon>Bacteria</taxon>
        <taxon>Bacillati</taxon>
        <taxon>Bacillota</taxon>
        <taxon>Clostridia</taxon>
        <taxon>Eubacteriales</taxon>
        <taxon>Clostridiaceae</taxon>
        <taxon>Clostridium</taxon>
    </lineage>
</organism>
<gene>
    <name evidence="1" type="ORF">I9080_002921</name>
</gene>
<dbReference type="AlphaFoldDB" id="A0A8H9UY31"/>
<accession>A0A8H9UY31</accession>
<dbReference type="Proteomes" id="UP000859547">
    <property type="component" value="Unassembled WGS sequence"/>
</dbReference>
<sequence length="82" mass="9710">MKFIIGDKLFDTQKAEIVCEFETKRSYSWVDATLYKTKKNNWFIVDEDLKCSSITESKARELLRGLNNVELYEKYFGKLEEA</sequence>
<name>A0A8H9UY31_CLOPF</name>
<reference evidence="1" key="2">
    <citation type="submission" date="2020-07" db="EMBL/GenBank/DDBJ databases">
        <authorList>
            <consortium name="NCBI Pathogen Detection Project"/>
        </authorList>
    </citation>
    <scope>NUCLEOTIDE SEQUENCE</scope>
    <source>
        <strain evidence="1">C8</strain>
    </source>
</reference>
<proteinExistence type="predicted"/>
<reference evidence="1" key="1">
    <citation type="journal article" date="2018" name="Genome Biol.">
        <title>SKESA: strategic k-mer extension for scrupulous assemblies.</title>
        <authorList>
            <person name="Souvorov A."/>
            <person name="Agarwala R."/>
            <person name="Lipman D.J."/>
        </authorList>
    </citation>
    <scope>NUCLEOTIDE SEQUENCE</scope>
    <source>
        <strain evidence="1">C8</strain>
    </source>
</reference>
<evidence type="ECO:0000313" key="1">
    <source>
        <dbReference type="EMBL" id="HAT4309077.1"/>
    </source>
</evidence>
<protein>
    <submittedName>
        <fullName evidence="1">Uncharacterized protein</fullName>
    </submittedName>
</protein>
<comment type="caution">
    <text evidence="1">The sequence shown here is derived from an EMBL/GenBank/DDBJ whole genome shotgun (WGS) entry which is preliminary data.</text>
</comment>